<dbReference type="EMBL" id="PSQE01000006">
    <property type="protein sequence ID" value="RHN51354.1"/>
    <property type="molecule type" value="Genomic_DNA"/>
</dbReference>
<evidence type="ECO:0000313" key="18">
    <source>
        <dbReference type="EMBL" id="RHN51358.1"/>
    </source>
</evidence>
<evidence type="ECO:0000256" key="12">
    <source>
        <dbReference type="ARBA" id="ARBA00023180"/>
    </source>
</evidence>
<evidence type="ECO:0000256" key="2">
    <source>
        <dbReference type="ARBA" id="ARBA00012513"/>
    </source>
</evidence>
<dbReference type="FunFam" id="1.10.510.10:FF:001023">
    <property type="entry name" value="Os07g0541700 protein"/>
    <property type="match status" value="1"/>
</dbReference>
<keyword evidence="10" id="KW-1133">Transmembrane helix</keyword>
<evidence type="ECO:0000256" key="7">
    <source>
        <dbReference type="ARBA" id="ARBA00022741"/>
    </source>
</evidence>
<evidence type="ECO:0000256" key="9">
    <source>
        <dbReference type="ARBA" id="ARBA00022840"/>
    </source>
</evidence>
<keyword evidence="6" id="KW-0732">Signal</keyword>
<protein>
    <recommendedName>
        <fullName evidence="2">non-specific serine/threonine protein kinase</fullName>
        <ecNumber evidence="2">2.7.11.1</ecNumber>
    </recommendedName>
</protein>
<dbReference type="Gramene" id="rna35784">
    <property type="protein sequence ID" value="RHN51358.1"/>
    <property type="gene ID" value="gene35784"/>
</dbReference>
<evidence type="ECO:0000259" key="15">
    <source>
        <dbReference type="PROSITE" id="PS50011"/>
    </source>
</evidence>
<keyword evidence="12" id="KW-0325">Glycoprotein</keyword>
<evidence type="ECO:0000256" key="1">
    <source>
        <dbReference type="ARBA" id="ARBA00004479"/>
    </source>
</evidence>
<comment type="subcellular location">
    <subcellularLocation>
        <location evidence="1">Membrane</location>
        <topology evidence="1">Single-pass type I membrane protein</topology>
    </subcellularLocation>
</comment>
<dbReference type="OMA" id="CLRENEF"/>
<dbReference type="GO" id="GO:0016787">
    <property type="term" value="F:hydrolase activity"/>
    <property type="evidence" value="ECO:0007669"/>
    <property type="project" value="UniProtKB-KW"/>
</dbReference>
<evidence type="ECO:0000256" key="11">
    <source>
        <dbReference type="ARBA" id="ARBA00023136"/>
    </source>
</evidence>
<dbReference type="EMBL" id="PSQE01000006">
    <property type="protein sequence ID" value="RHN51358.1"/>
    <property type="molecule type" value="Genomic_DNA"/>
</dbReference>
<dbReference type="Pfam" id="PF00069">
    <property type="entry name" value="Pkinase"/>
    <property type="match status" value="1"/>
</dbReference>
<dbReference type="Gene3D" id="1.10.510.10">
    <property type="entry name" value="Transferase(Phosphotransferase) domain 1"/>
    <property type="match status" value="1"/>
</dbReference>
<evidence type="ECO:0000256" key="10">
    <source>
        <dbReference type="ARBA" id="ARBA00022989"/>
    </source>
</evidence>
<feature type="domain" description="Protein kinase" evidence="15">
    <location>
        <begin position="1"/>
        <end position="116"/>
    </location>
</feature>
<comment type="catalytic activity">
    <reaction evidence="14">
        <text>L-seryl-[protein] + ATP = O-phospho-L-seryl-[protein] + ADP + H(+)</text>
        <dbReference type="Rhea" id="RHEA:17989"/>
        <dbReference type="Rhea" id="RHEA-COMP:9863"/>
        <dbReference type="Rhea" id="RHEA-COMP:11604"/>
        <dbReference type="ChEBI" id="CHEBI:15378"/>
        <dbReference type="ChEBI" id="CHEBI:29999"/>
        <dbReference type="ChEBI" id="CHEBI:30616"/>
        <dbReference type="ChEBI" id="CHEBI:83421"/>
        <dbReference type="ChEBI" id="CHEBI:456216"/>
        <dbReference type="EC" id="2.7.11.1"/>
    </reaction>
</comment>
<comment type="caution">
    <text evidence="16">The sequence shown here is derived from an EMBL/GenBank/DDBJ whole genome shotgun (WGS) entry which is preliminary data.</text>
</comment>
<name>A0A396HHP3_MEDTR</name>
<keyword evidence="5" id="KW-0812">Transmembrane</keyword>
<keyword evidence="8 16" id="KW-0418">Kinase</keyword>
<dbReference type="AlphaFoldDB" id="A0A396HHP3"/>
<organism evidence="16 19">
    <name type="scientific">Medicago truncatula</name>
    <name type="common">Barrel medic</name>
    <name type="synonym">Medicago tribuloides</name>
    <dbReference type="NCBI Taxonomy" id="3880"/>
    <lineage>
        <taxon>Eukaryota</taxon>
        <taxon>Viridiplantae</taxon>
        <taxon>Streptophyta</taxon>
        <taxon>Embryophyta</taxon>
        <taxon>Tracheophyta</taxon>
        <taxon>Spermatophyta</taxon>
        <taxon>Magnoliopsida</taxon>
        <taxon>eudicotyledons</taxon>
        <taxon>Gunneridae</taxon>
        <taxon>Pentapetalae</taxon>
        <taxon>rosids</taxon>
        <taxon>fabids</taxon>
        <taxon>Fabales</taxon>
        <taxon>Fabaceae</taxon>
        <taxon>Papilionoideae</taxon>
        <taxon>50 kb inversion clade</taxon>
        <taxon>NPAAA clade</taxon>
        <taxon>Hologalegina</taxon>
        <taxon>IRL clade</taxon>
        <taxon>Trifolieae</taxon>
        <taxon>Medicago</taxon>
    </lineage>
</organism>
<keyword evidence="7" id="KW-0547">Nucleotide-binding</keyword>
<evidence type="ECO:0000313" key="16">
    <source>
        <dbReference type="EMBL" id="RHN51354.1"/>
    </source>
</evidence>
<dbReference type="Gramene" id="rna35780">
    <property type="protein sequence ID" value="RHN51354.1"/>
    <property type="gene ID" value="gene35780"/>
</dbReference>
<dbReference type="InterPro" id="IPR045874">
    <property type="entry name" value="LRK10/LRL21-25-like"/>
</dbReference>
<comment type="catalytic activity">
    <reaction evidence="13">
        <text>L-threonyl-[protein] + ATP = O-phospho-L-threonyl-[protein] + ADP + H(+)</text>
        <dbReference type="Rhea" id="RHEA:46608"/>
        <dbReference type="Rhea" id="RHEA-COMP:11060"/>
        <dbReference type="Rhea" id="RHEA-COMP:11605"/>
        <dbReference type="ChEBI" id="CHEBI:15378"/>
        <dbReference type="ChEBI" id="CHEBI:30013"/>
        <dbReference type="ChEBI" id="CHEBI:30616"/>
        <dbReference type="ChEBI" id="CHEBI:61977"/>
        <dbReference type="ChEBI" id="CHEBI:456216"/>
        <dbReference type="EC" id="2.7.11.1"/>
    </reaction>
</comment>
<accession>A0A396HHP3</accession>
<dbReference type="PANTHER" id="PTHR27009">
    <property type="entry name" value="RUST RESISTANCE KINASE LR10-RELATED"/>
    <property type="match status" value="1"/>
</dbReference>
<dbReference type="Proteomes" id="UP000265566">
    <property type="component" value="Chromosome 6"/>
</dbReference>
<dbReference type="EC" id="2.7.11.1" evidence="2"/>
<reference evidence="16" key="2">
    <citation type="journal article" date="2018" name="Nat. Plants">
        <title>Whole-genome landscape of Medicago truncatula symbiotic genes.</title>
        <authorList>
            <person name="Pecrix Y."/>
            <person name="Gamas P."/>
            <person name="Carrere S."/>
        </authorList>
    </citation>
    <scope>NUCLEOTIDE SEQUENCE</scope>
    <source>
        <tissue evidence="16">Leaves</tissue>
    </source>
</reference>
<dbReference type="GO" id="GO:0005524">
    <property type="term" value="F:ATP binding"/>
    <property type="evidence" value="ECO:0007669"/>
    <property type="project" value="UniProtKB-KW"/>
</dbReference>
<evidence type="ECO:0000256" key="8">
    <source>
        <dbReference type="ARBA" id="ARBA00022777"/>
    </source>
</evidence>
<evidence type="ECO:0000256" key="3">
    <source>
        <dbReference type="ARBA" id="ARBA00022527"/>
    </source>
</evidence>
<dbReference type="SUPFAM" id="SSF56112">
    <property type="entry name" value="Protein kinase-like (PK-like)"/>
    <property type="match status" value="1"/>
</dbReference>
<keyword evidence="3" id="KW-0723">Serine/threonine-protein kinase</keyword>
<reference evidence="19" key="1">
    <citation type="journal article" date="2018" name="Nat. Plants">
        <title>Whole-genome landscape of Medicago truncatula symbiotic genes.</title>
        <authorList>
            <person name="Pecrix Y."/>
            <person name="Staton S.E."/>
            <person name="Sallet E."/>
            <person name="Lelandais-Briere C."/>
            <person name="Moreau S."/>
            <person name="Carrere S."/>
            <person name="Blein T."/>
            <person name="Jardinaud M.F."/>
            <person name="Latrasse D."/>
            <person name="Zouine M."/>
            <person name="Zahm M."/>
            <person name="Kreplak J."/>
            <person name="Mayjonade B."/>
            <person name="Satge C."/>
            <person name="Perez M."/>
            <person name="Cauet S."/>
            <person name="Marande W."/>
            <person name="Chantry-Darmon C."/>
            <person name="Lopez-Roques C."/>
            <person name="Bouchez O."/>
            <person name="Berard A."/>
            <person name="Debelle F."/>
            <person name="Munos S."/>
            <person name="Bendahmane A."/>
            <person name="Berges H."/>
            <person name="Niebel A."/>
            <person name="Buitink J."/>
            <person name="Frugier F."/>
            <person name="Benhamed M."/>
            <person name="Crespi M."/>
            <person name="Gouzy J."/>
            <person name="Gamas P."/>
        </authorList>
    </citation>
    <scope>NUCLEOTIDE SEQUENCE [LARGE SCALE GENOMIC DNA]</scope>
    <source>
        <strain evidence="19">cv. Jemalong A17</strain>
    </source>
</reference>
<evidence type="ECO:0000256" key="5">
    <source>
        <dbReference type="ARBA" id="ARBA00022692"/>
    </source>
</evidence>
<dbReference type="PROSITE" id="PS50011">
    <property type="entry name" value="PROTEIN_KINASE_DOM"/>
    <property type="match status" value="1"/>
</dbReference>
<dbReference type="Gramene" id="rna35782">
    <property type="protein sequence ID" value="RHN51356.1"/>
    <property type="gene ID" value="gene35782"/>
</dbReference>
<keyword evidence="4" id="KW-0808">Transferase</keyword>
<gene>
    <name evidence="16" type="ORF">MtrunA17_Chr6g0467651</name>
    <name evidence="17" type="ORF">MtrunA17_Chr6g0467671</name>
    <name evidence="18" type="ORF">MtrunA17_Chr6g0467691</name>
</gene>
<evidence type="ECO:0000256" key="14">
    <source>
        <dbReference type="ARBA" id="ARBA00048679"/>
    </source>
</evidence>
<evidence type="ECO:0000313" key="19">
    <source>
        <dbReference type="Proteomes" id="UP000265566"/>
    </source>
</evidence>
<evidence type="ECO:0000256" key="4">
    <source>
        <dbReference type="ARBA" id="ARBA00022679"/>
    </source>
</evidence>
<keyword evidence="9" id="KW-0067">ATP-binding</keyword>
<dbReference type="GO" id="GO:0016020">
    <property type="term" value="C:membrane"/>
    <property type="evidence" value="ECO:0007669"/>
    <property type="project" value="UniProtKB-SubCell"/>
</dbReference>
<proteinExistence type="predicted"/>
<keyword evidence="11" id="KW-0472">Membrane</keyword>
<dbReference type="EMBL" id="PSQE01000006">
    <property type="protein sequence ID" value="RHN51356.1"/>
    <property type="molecule type" value="Genomic_DNA"/>
</dbReference>
<dbReference type="InterPro" id="IPR011009">
    <property type="entry name" value="Kinase-like_dom_sf"/>
</dbReference>
<evidence type="ECO:0000256" key="13">
    <source>
        <dbReference type="ARBA" id="ARBA00047899"/>
    </source>
</evidence>
<evidence type="ECO:0000256" key="6">
    <source>
        <dbReference type="ARBA" id="ARBA00022729"/>
    </source>
</evidence>
<keyword evidence="16" id="KW-0378">Hydrolase</keyword>
<dbReference type="GO" id="GO:0004674">
    <property type="term" value="F:protein serine/threonine kinase activity"/>
    <property type="evidence" value="ECO:0007669"/>
    <property type="project" value="UniProtKB-KW"/>
</dbReference>
<sequence length="116" mass="13240">MLGFCANGFCRALVYDFFPHGSLQKCISPQNNKDDFLGWDKLQQIALGIADGIEYLHQGCDQRILHFDINTNNVLLDDNFTPKIIDFGLAKMCSKNQSRLIVFISFFASWWLAFAL</sequence>
<dbReference type="InterPro" id="IPR000719">
    <property type="entry name" value="Prot_kinase_dom"/>
</dbReference>
<evidence type="ECO:0000313" key="17">
    <source>
        <dbReference type="EMBL" id="RHN51356.1"/>
    </source>
</evidence>